<dbReference type="AlphaFoldDB" id="A0A2J8AG15"/>
<protein>
    <submittedName>
        <fullName evidence="2">Uncharacterized protein</fullName>
    </submittedName>
</protein>
<evidence type="ECO:0000256" key="1">
    <source>
        <dbReference type="SAM" id="MobiDB-lite"/>
    </source>
</evidence>
<organism evidence="2 3">
    <name type="scientific">Tetrabaena socialis</name>
    <dbReference type="NCBI Taxonomy" id="47790"/>
    <lineage>
        <taxon>Eukaryota</taxon>
        <taxon>Viridiplantae</taxon>
        <taxon>Chlorophyta</taxon>
        <taxon>core chlorophytes</taxon>
        <taxon>Chlorophyceae</taxon>
        <taxon>CS clade</taxon>
        <taxon>Chlamydomonadales</taxon>
        <taxon>Tetrabaenaceae</taxon>
        <taxon>Tetrabaena</taxon>
    </lineage>
</organism>
<name>A0A2J8AG15_9CHLO</name>
<feature type="compositionally biased region" description="Basic and acidic residues" evidence="1">
    <location>
        <begin position="193"/>
        <end position="204"/>
    </location>
</feature>
<feature type="compositionally biased region" description="Low complexity" evidence="1">
    <location>
        <begin position="180"/>
        <end position="192"/>
    </location>
</feature>
<dbReference type="Proteomes" id="UP000236333">
    <property type="component" value="Unassembled WGS sequence"/>
</dbReference>
<evidence type="ECO:0000313" key="3">
    <source>
        <dbReference type="Proteomes" id="UP000236333"/>
    </source>
</evidence>
<feature type="compositionally biased region" description="Low complexity" evidence="1">
    <location>
        <begin position="147"/>
        <end position="167"/>
    </location>
</feature>
<sequence length="204" mass="20755">MGLGYGGSAPVFEDWWPCLKRSQQQQQQQQVHMPARCCVYGAGCGSTAVTVHHYPIYYSVVLCEQPTSPTQDSKPASAACCDCALLATGIGCGALVCGVPVAEGYAASAGIVDTKPVLVLQPHGLQLVSCGTAGAGEAEATHDAAKDGPPVAAAAEAAASPPQIGAPSPAPPSLDVTLCSLQEQSSSSSSSQHSEEPLLHGQER</sequence>
<comment type="caution">
    <text evidence="2">The sequence shown here is derived from an EMBL/GenBank/DDBJ whole genome shotgun (WGS) entry which is preliminary data.</text>
</comment>
<dbReference type="EMBL" id="PGGS01000029">
    <property type="protein sequence ID" value="PNH11460.1"/>
    <property type="molecule type" value="Genomic_DNA"/>
</dbReference>
<proteinExistence type="predicted"/>
<reference evidence="2 3" key="1">
    <citation type="journal article" date="2017" name="Mol. Biol. Evol.">
        <title>The 4-celled Tetrabaena socialis nuclear genome reveals the essential components for genetic control of cell number at the origin of multicellularity in the volvocine lineage.</title>
        <authorList>
            <person name="Featherston J."/>
            <person name="Arakaki Y."/>
            <person name="Hanschen E.R."/>
            <person name="Ferris P.J."/>
            <person name="Michod R.E."/>
            <person name="Olson B.J.S.C."/>
            <person name="Nozaki H."/>
            <person name="Durand P.M."/>
        </authorList>
    </citation>
    <scope>NUCLEOTIDE SEQUENCE [LARGE SCALE GENOMIC DNA]</scope>
    <source>
        <strain evidence="2 3">NIES-571</strain>
    </source>
</reference>
<keyword evidence="3" id="KW-1185">Reference proteome</keyword>
<accession>A0A2J8AG15</accession>
<gene>
    <name evidence="2" type="ORF">TSOC_001685</name>
</gene>
<evidence type="ECO:0000313" key="2">
    <source>
        <dbReference type="EMBL" id="PNH11460.1"/>
    </source>
</evidence>
<feature type="region of interest" description="Disordered" evidence="1">
    <location>
        <begin position="138"/>
        <end position="204"/>
    </location>
</feature>